<protein>
    <submittedName>
        <fullName evidence="2">Uncharacterized protein</fullName>
    </submittedName>
</protein>
<reference evidence="2" key="1">
    <citation type="journal article" date="2020" name="bioRxiv">
        <title>Hybrid origin of Populus tomentosa Carr. identified through genome sequencing and phylogenomic analysis.</title>
        <authorList>
            <person name="An X."/>
            <person name="Gao K."/>
            <person name="Chen Z."/>
            <person name="Li J."/>
            <person name="Yang X."/>
            <person name="Yang X."/>
            <person name="Zhou J."/>
            <person name="Guo T."/>
            <person name="Zhao T."/>
            <person name="Huang S."/>
            <person name="Miao D."/>
            <person name="Khan W.U."/>
            <person name="Rao P."/>
            <person name="Ye M."/>
            <person name="Lei B."/>
            <person name="Liao W."/>
            <person name="Wang J."/>
            <person name="Ji L."/>
            <person name="Li Y."/>
            <person name="Guo B."/>
            <person name="Mustafa N.S."/>
            <person name="Li S."/>
            <person name="Yun Q."/>
            <person name="Keller S.R."/>
            <person name="Mao J."/>
            <person name="Zhang R."/>
            <person name="Strauss S.H."/>
        </authorList>
    </citation>
    <scope>NUCLEOTIDE SEQUENCE</scope>
    <source>
        <strain evidence="2">GM15</strain>
        <tissue evidence="2">Leaf</tissue>
    </source>
</reference>
<accession>A0A8X8CUV6</accession>
<feature type="compositionally biased region" description="Basic and acidic residues" evidence="1">
    <location>
        <begin position="93"/>
        <end position="104"/>
    </location>
</feature>
<keyword evidence="3" id="KW-1185">Reference proteome</keyword>
<dbReference type="EMBL" id="JAAWWB010000015">
    <property type="protein sequence ID" value="KAG6766294.1"/>
    <property type="molecule type" value="Genomic_DNA"/>
</dbReference>
<dbReference type="AlphaFoldDB" id="A0A8X8CUV6"/>
<gene>
    <name evidence="2" type="ORF">POTOM_030368</name>
</gene>
<evidence type="ECO:0000256" key="1">
    <source>
        <dbReference type="SAM" id="MobiDB-lite"/>
    </source>
</evidence>
<sequence length="104" mass="11416">MQGENHTPSGAAVLEKGWIGYGSPSATWGLEKPERHLALRQLQCKGQITSHLALGFWKKTGLAMEAPAPRGAWKNSSATWHLSDSNARGKSHATWDLDLRKKPD</sequence>
<evidence type="ECO:0000313" key="3">
    <source>
        <dbReference type="Proteomes" id="UP000886885"/>
    </source>
</evidence>
<name>A0A8X8CUV6_POPTO</name>
<organism evidence="2 3">
    <name type="scientific">Populus tomentosa</name>
    <name type="common">Chinese white poplar</name>
    <dbReference type="NCBI Taxonomy" id="118781"/>
    <lineage>
        <taxon>Eukaryota</taxon>
        <taxon>Viridiplantae</taxon>
        <taxon>Streptophyta</taxon>
        <taxon>Embryophyta</taxon>
        <taxon>Tracheophyta</taxon>
        <taxon>Spermatophyta</taxon>
        <taxon>Magnoliopsida</taxon>
        <taxon>eudicotyledons</taxon>
        <taxon>Gunneridae</taxon>
        <taxon>Pentapetalae</taxon>
        <taxon>rosids</taxon>
        <taxon>fabids</taxon>
        <taxon>Malpighiales</taxon>
        <taxon>Salicaceae</taxon>
        <taxon>Saliceae</taxon>
        <taxon>Populus</taxon>
    </lineage>
</organism>
<feature type="region of interest" description="Disordered" evidence="1">
    <location>
        <begin position="69"/>
        <end position="104"/>
    </location>
</feature>
<feature type="compositionally biased region" description="Polar residues" evidence="1">
    <location>
        <begin position="74"/>
        <end position="88"/>
    </location>
</feature>
<comment type="caution">
    <text evidence="2">The sequence shown here is derived from an EMBL/GenBank/DDBJ whole genome shotgun (WGS) entry which is preliminary data.</text>
</comment>
<evidence type="ECO:0000313" key="2">
    <source>
        <dbReference type="EMBL" id="KAG6766294.1"/>
    </source>
</evidence>
<dbReference type="Proteomes" id="UP000886885">
    <property type="component" value="Chromosome 8A"/>
</dbReference>
<proteinExistence type="predicted"/>